<organism evidence="7 8">
    <name type="scientific">Vibrio jasicida</name>
    <dbReference type="NCBI Taxonomy" id="766224"/>
    <lineage>
        <taxon>Bacteria</taxon>
        <taxon>Pseudomonadati</taxon>
        <taxon>Pseudomonadota</taxon>
        <taxon>Gammaproteobacteria</taxon>
        <taxon>Vibrionales</taxon>
        <taxon>Vibrionaceae</taxon>
        <taxon>Vibrio</taxon>
    </lineage>
</organism>
<evidence type="ECO:0000259" key="6">
    <source>
        <dbReference type="Pfam" id="PF00155"/>
    </source>
</evidence>
<dbReference type="InterPro" id="IPR015424">
    <property type="entry name" value="PyrdxlP-dep_Trfase"/>
</dbReference>
<evidence type="ECO:0000313" key="8">
    <source>
        <dbReference type="Proteomes" id="UP001607221"/>
    </source>
</evidence>
<dbReference type="InterPro" id="IPR004839">
    <property type="entry name" value="Aminotransferase_I/II_large"/>
</dbReference>
<dbReference type="InterPro" id="IPR015422">
    <property type="entry name" value="PyrdxlP-dep_Trfase_small"/>
</dbReference>
<dbReference type="PANTHER" id="PTHR43525:SF1">
    <property type="entry name" value="PROTEIN MALY"/>
    <property type="match status" value="1"/>
</dbReference>
<dbReference type="Gene3D" id="3.90.1150.10">
    <property type="entry name" value="Aspartate Aminotransferase, domain 1"/>
    <property type="match status" value="1"/>
</dbReference>
<dbReference type="NCBIfam" id="TIGR04350">
    <property type="entry name" value="C_S_lyase_PatB"/>
    <property type="match status" value="1"/>
</dbReference>
<protein>
    <recommendedName>
        <fullName evidence="2">cysteine-S-conjugate beta-lyase</fullName>
        <ecNumber evidence="2">4.4.1.13</ecNumber>
    </recommendedName>
</protein>
<sequence length="392" mass="44429">MTQNFDFDTPIDRTGTYCTQWDYVQDRFGKPGLLPFTISDMDFAAPEPVMDVLKQRLEHPVLGYSRWSHEDFKSAIRYWYQTRFDCEIDTQQVVYGPSVIYIVSKLIEQWSLLGQGVVFHTPAYDAFDKMIEGQGRACVRSPLIKQQGRFEIDWQDLETKLADQNNTVLLLCSPHNPTGRVWSQSELEKMAELCNQHQVKVISDEIHMDVCFKCHVPYVGFGCSQDWAVVTSASKSFNIPALNGAYALIADSPTRERYLHKLKEVDGLSSPSIMGVLGTMAAYRHGEPWLKALNEYVLANHQYVKEALESAFPEVSYLVPDATYLAWIDLSVLNLDMTLLNQALIERFNVAIMSGDVYGDSGKGYLRLNLGCPRSKVEQGVSALIQAIKLQR</sequence>
<dbReference type="PANTHER" id="PTHR43525">
    <property type="entry name" value="PROTEIN MALY"/>
    <property type="match status" value="1"/>
</dbReference>
<evidence type="ECO:0000256" key="5">
    <source>
        <dbReference type="ARBA" id="ARBA00037974"/>
    </source>
</evidence>
<dbReference type="Pfam" id="PF00155">
    <property type="entry name" value="Aminotran_1_2"/>
    <property type="match status" value="1"/>
</dbReference>
<dbReference type="EMBL" id="JBIHSE010000002">
    <property type="protein sequence ID" value="MFH0273781.1"/>
    <property type="molecule type" value="Genomic_DNA"/>
</dbReference>
<keyword evidence="4 7" id="KW-0456">Lyase</keyword>
<evidence type="ECO:0000256" key="4">
    <source>
        <dbReference type="ARBA" id="ARBA00023239"/>
    </source>
</evidence>
<evidence type="ECO:0000313" key="7">
    <source>
        <dbReference type="EMBL" id="MFH0273781.1"/>
    </source>
</evidence>
<dbReference type="CDD" id="cd00609">
    <property type="entry name" value="AAT_like"/>
    <property type="match status" value="1"/>
</dbReference>
<dbReference type="RefSeq" id="WP_394632743.1">
    <property type="nucleotide sequence ID" value="NZ_JBIHSE010000002.1"/>
</dbReference>
<dbReference type="Proteomes" id="UP001607221">
    <property type="component" value="Unassembled WGS sequence"/>
</dbReference>
<dbReference type="InterPro" id="IPR051798">
    <property type="entry name" value="Class-II_PLP-Dep_Aminotrans"/>
</dbReference>
<comment type="cofactor">
    <cofactor evidence="1">
        <name>pyridoxal 5'-phosphate</name>
        <dbReference type="ChEBI" id="CHEBI:597326"/>
    </cofactor>
</comment>
<dbReference type="SUPFAM" id="SSF53383">
    <property type="entry name" value="PLP-dependent transferases"/>
    <property type="match status" value="1"/>
</dbReference>
<evidence type="ECO:0000256" key="1">
    <source>
        <dbReference type="ARBA" id="ARBA00001933"/>
    </source>
</evidence>
<dbReference type="InterPro" id="IPR027619">
    <property type="entry name" value="C-S_lyase_PatB-like"/>
</dbReference>
<comment type="caution">
    <text evidence="7">The sequence shown here is derived from an EMBL/GenBank/DDBJ whole genome shotgun (WGS) entry which is preliminary data.</text>
</comment>
<proteinExistence type="inferred from homology"/>
<evidence type="ECO:0000256" key="3">
    <source>
        <dbReference type="ARBA" id="ARBA00022898"/>
    </source>
</evidence>
<dbReference type="Gene3D" id="3.40.640.10">
    <property type="entry name" value="Type I PLP-dependent aspartate aminotransferase-like (Major domain)"/>
    <property type="match status" value="1"/>
</dbReference>
<comment type="similarity">
    <text evidence="5">Belongs to the class-II pyridoxal-phosphate-dependent aminotransferase family. MalY/PatB cystathionine beta-lyase subfamily.</text>
</comment>
<feature type="domain" description="Aminotransferase class I/classII large" evidence="6">
    <location>
        <begin position="34"/>
        <end position="384"/>
    </location>
</feature>
<keyword evidence="3" id="KW-0663">Pyridoxal phosphate</keyword>
<accession>A0ABW7JBW0</accession>
<dbReference type="GO" id="GO:0047804">
    <property type="term" value="F:cysteine-S-conjugate beta-lyase activity"/>
    <property type="evidence" value="ECO:0007669"/>
    <property type="project" value="UniProtKB-EC"/>
</dbReference>
<dbReference type="EC" id="4.4.1.13" evidence="2"/>
<evidence type="ECO:0000256" key="2">
    <source>
        <dbReference type="ARBA" id="ARBA00012224"/>
    </source>
</evidence>
<reference evidence="7 8" key="1">
    <citation type="submission" date="2024-10" db="EMBL/GenBank/DDBJ databases">
        <authorList>
            <person name="Yibar A."/>
            <person name="Saticioglu I.B."/>
            <person name="Duman M."/>
            <person name="Ajmi N."/>
            <person name="Gurler F."/>
            <person name="Ay H."/>
            <person name="Onuk E."/>
            <person name="Guler S."/>
            <person name="Romalde J.L."/>
        </authorList>
    </citation>
    <scope>NUCLEOTIDE SEQUENCE [LARGE SCALE GENOMIC DNA]</scope>
    <source>
        <strain evidence="7 8">1-TCBS-A</strain>
    </source>
</reference>
<keyword evidence="8" id="KW-1185">Reference proteome</keyword>
<name>A0ABW7JBW0_9VIBR</name>
<gene>
    <name evidence="7" type="ORF">ACGRHZ_21145</name>
</gene>
<dbReference type="InterPro" id="IPR015421">
    <property type="entry name" value="PyrdxlP-dep_Trfase_major"/>
</dbReference>